<dbReference type="RefSeq" id="WP_135571536.1">
    <property type="nucleotide sequence ID" value="NZ_RQGK01000057.1"/>
</dbReference>
<protein>
    <submittedName>
        <fullName evidence="1">Uncharacterized protein</fullName>
    </submittedName>
</protein>
<proteinExistence type="predicted"/>
<gene>
    <name evidence="1" type="ORF">EHQ83_17775</name>
</gene>
<sequence>MNDLVLRKQLTTGNYPLQAYKILGDERAAMLTATLIEFITDVYRSLEPSHYLGTLIIFITLDDSVPIDAANAAKFYDKNILINSTSSSIAIQLFQKEEFPLIWQGENIELLVSQRNAITYFYENKAECFYINGQKIEIENYLGCASTFSLHYQHLQEALENYRIKKILHSSCSIFQKTWFDSTRIYFKSAPEDLMQESLKEYLSSCMRGVEVDRECTLGGAKPVDIKVSWKEANRAAIIEVKWLGYSRGENSITTVYSNGRGNDGMQQLKEYMDLANQDWPSCITKAYLVVIDGRRKGIGSTIRTSISAQDGLHFADIELDIEEDKKYFNNVIGFEKPFRMFSRPVHV</sequence>
<reference evidence="1 2" key="1">
    <citation type="journal article" date="2019" name="PLoS Negl. Trop. Dis.">
        <title>Revisiting the worldwide diversity of Leptospira species in the environment.</title>
        <authorList>
            <person name="Vincent A.T."/>
            <person name="Schiettekatte O."/>
            <person name="Bourhy P."/>
            <person name="Veyrier F.J."/>
            <person name="Picardeau M."/>
        </authorList>
    </citation>
    <scope>NUCLEOTIDE SEQUENCE [LARGE SCALE GENOMIC DNA]</scope>
    <source>
        <strain evidence="1 2">201702445</strain>
    </source>
</reference>
<dbReference type="EMBL" id="RQGM01000074">
    <property type="protein sequence ID" value="TGL79723.1"/>
    <property type="molecule type" value="Genomic_DNA"/>
</dbReference>
<evidence type="ECO:0000313" key="1">
    <source>
        <dbReference type="EMBL" id="TGL79723.1"/>
    </source>
</evidence>
<dbReference type="Proteomes" id="UP000297613">
    <property type="component" value="Unassembled WGS sequence"/>
</dbReference>
<dbReference type="AlphaFoldDB" id="A0A6N4QS09"/>
<evidence type="ECO:0000313" key="2">
    <source>
        <dbReference type="Proteomes" id="UP000297613"/>
    </source>
</evidence>
<accession>A0A6N4QS09</accession>
<organism evidence="1 2">
    <name type="scientific">Leptospira yasudae</name>
    <dbReference type="NCBI Taxonomy" id="2202201"/>
    <lineage>
        <taxon>Bacteria</taxon>
        <taxon>Pseudomonadati</taxon>
        <taxon>Spirochaetota</taxon>
        <taxon>Spirochaetia</taxon>
        <taxon>Leptospirales</taxon>
        <taxon>Leptospiraceae</taxon>
        <taxon>Leptospira</taxon>
    </lineage>
</organism>
<name>A0A6N4QS09_9LEPT</name>
<comment type="caution">
    <text evidence="1">The sequence shown here is derived from an EMBL/GenBank/DDBJ whole genome shotgun (WGS) entry which is preliminary data.</text>
</comment>